<protein>
    <submittedName>
        <fullName evidence="1">Uncharacterized protein</fullName>
    </submittedName>
</protein>
<evidence type="ECO:0000313" key="1">
    <source>
        <dbReference type="EMBL" id="MDF2953179.1"/>
    </source>
</evidence>
<dbReference type="AlphaFoldDB" id="A0AAE3P5F5"/>
<organism evidence="1 2">
    <name type="scientific">Candidatus Thermodesulfobacterium syntrophicum</name>
    <dbReference type="NCBI Taxonomy" id="3060442"/>
    <lineage>
        <taxon>Bacteria</taxon>
        <taxon>Pseudomonadati</taxon>
        <taxon>Thermodesulfobacteriota</taxon>
        <taxon>Thermodesulfobacteria</taxon>
        <taxon>Thermodesulfobacteriales</taxon>
        <taxon>Thermodesulfobacteriaceae</taxon>
        <taxon>Thermodesulfobacterium</taxon>
    </lineage>
</organism>
<dbReference type="EMBL" id="JAPHEG010000002">
    <property type="protein sequence ID" value="MDF2953179.1"/>
    <property type="molecule type" value="Genomic_DNA"/>
</dbReference>
<comment type="caution">
    <text evidence="1">The sequence shown here is derived from an EMBL/GenBank/DDBJ whole genome shotgun (WGS) entry which is preliminary data.</text>
</comment>
<gene>
    <name evidence="1" type="ORF">OD816_000424</name>
</gene>
<sequence length="491" mass="59870">MSQFIRLILLFICSLVFLFFSVFDSFSYEDKFEKRFNLWPFVVYSKNKINKSKRLEIAGPFIYKYSYPEENGTSFRPIYSSVTTPKAKKVFFLSPLGIYRSDNETTTLKFVPLINKTWVKTPEEREEDKHFDLFPIFWGKTAQNETYGGFFPIYGKFKNRFGKREITFVLWPIYSKVEYKDHTASNYIWPFIRTVKDSIKSDSFEYGGFKIWPLFGHFKEGNTKREFFLWPFYIRSSFRDPEGDYSDRLIVFPFYIREDTDSYSKKIILWPFFQRVYAKDYNYKQLDAPWPFYRKIEGKDVEGRRYWPFYGYVKKNGSFDYFFIWPLYSYKEDHLTQKKLRFYEREHRFMIFSKYRYTEQTNKLLQKEYRIWPLVYGYENNHSTQFYYFPAILPFYDEGLERNYSAFLKLWEYYQKNDYIFFKLLWGLYRYEKFKQRSVQELAFIFRTVSGPDTNYIEILEGLLGLGKIEGKSRVKLFFINLVKGKNSGEE</sequence>
<dbReference type="Proteomes" id="UP001144110">
    <property type="component" value="Unassembled WGS sequence"/>
</dbReference>
<evidence type="ECO:0000313" key="2">
    <source>
        <dbReference type="Proteomes" id="UP001144110"/>
    </source>
</evidence>
<reference evidence="1" key="1">
    <citation type="submission" date="2022-11" db="EMBL/GenBank/DDBJ databases">
        <title>Candidatus Alkanophaga archaea from heated hydrothermal vent sediment oxidize petroleum alkanes.</title>
        <authorList>
            <person name="Zehnle H."/>
            <person name="Laso-Perez R."/>
            <person name="Lipp J."/>
            <person name="Teske A."/>
            <person name="Wegener G."/>
        </authorList>
    </citation>
    <scope>NUCLEOTIDE SEQUENCE</scope>
    <source>
        <strain evidence="1">MCA70</strain>
    </source>
</reference>
<proteinExistence type="predicted"/>
<name>A0AAE3P5F5_9BACT</name>
<accession>A0AAE3P5F5</accession>